<dbReference type="SUPFAM" id="SSF53335">
    <property type="entry name" value="S-adenosyl-L-methionine-dependent methyltransferases"/>
    <property type="match status" value="1"/>
</dbReference>
<comment type="caution">
    <text evidence="2">The sequence shown here is derived from an EMBL/GenBank/DDBJ whole genome shotgun (WGS) entry which is preliminary data.</text>
</comment>
<keyword evidence="3" id="KW-1185">Reference proteome</keyword>
<feature type="domain" description="Methyltransferase type 11" evidence="1">
    <location>
        <begin position="47"/>
        <end position="137"/>
    </location>
</feature>
<dbReference type="RefSeq" id="WP_188731981.1">
    <property type="nucleotide sequence ID" value="NZ_BMIT01000048.1"/>
</dbReference>
<proteinExistence type="predicted"/>
<sequence length="293" mass="32754">MSDHWTNYWQQGHLTSFGNGFKNNYKGSLQQFWYRFADKLEENSAVLDVGTGNGALIQLIQKDKQLNCFGIDQAKVHPEVSKSIGGTFLSNTAAENLPFNDGEFSCVVAQFSLEYSLINKSIEEVFRVLKGEGVFAFVCHHPESIIVKPNTLILAAANFVKKNTTSTLTVLVSCLDKKELDSIEGYFDEIETEIKNNFKHGSDAMLGTNLPAFLSFLRKNKNNNIDFRKALSLFLNELDLLILRLTELVNAADQSATLLKKVKAISMSYEEGTIFDNQYDGLLATYIIGKPVP</sequence>
<gene>
    <name evidence="2" type="ORF">GCM10008027_45520</name>
</gene>
<protein>
    <recommendedName>
        <fullName evidence="1">Methyltransferase type 11 domain-containing protein</fullName>
    </recommendedName>
</protein>
<accession>A0ABQ1UCZ4</accession>
<evidence type="ECO:0000313" key="2">
    <source>
        <dbReference type="EMBL" id="GGF15667.1"/>
    </source>
</evidence>
<dbReference type="InterPro" id="IPR013216">
    <property type="entry name" value="Methyltransf_11"/>
</dbReference>
<dbReference type="EMBL" id="BMIT01000048">
    <property type="protein sequence ID" value="GGF15667.1"/>
    <property type="molecule type" value="Genomic_DNA"/>
</dbReference>
<dbReference type="Proteomes" id="UP000638462">
    <property type="component" value="Unassembled WGS sequence"/>
</dbReference>
<name>A0ABQ1UCZ4_9GAMM</name>
<evidence type="ECO:0000259" key="1">
    <source>
        <dbReference type="Pfam" id="PF08241"/>
    </source>
</evidence>
<organism evidence="2 3">
    <name type="scientific">Pseudoalteromonas gelatinilytica</name>
    <dbReference type="NCBI Taxonomy" id="1703256"/>
    <lineage>
        <taxon>Bacteria</taxon>
        <taxon>Pseudomonadati</taxon>
        <taxon>Pseudomonadota</taxon>
        <taxon>Gammaproteobacteria</taxon>
        <taxon>Alteromonadales</taxon>
        <taxon>Pseudoalteromonadaceae</taxon>
        <taxon>Pseudoalteromonas</taxon>
    </lineage>
</organism>
<reference evidence="3" key="1">
    <citation type="journal article" date="2019" name="Int. J. Syst. Evol. Microbiol.">
        <title>The Global Catalogue of Microorganisms (GCM) 10K type strain sequencing project: providing services to taxonomists for standard genome sequencing and annotation.</title>
        <authorList>
            <consortium name="The Broad Institute Genomics Platform"/>
            <consortium name="The Broad Institute Genome Sequencing Center for Infectious Disease"/>
            <person name="Wu L."/>
            <person name="Ma J."/>
        </authorList>
    </citation>
    <scope>NUCLEOTIDE SEQUENCE [LARGE SCALE GENOMIC DNA]</scope>
    <source>
        <strain evidence="3">CGMCC 1.15394</strain>
    </source>
</reference>
<dbReference type="Pfam" id="PF08241">
    <property type="entry name" value="Methyltransf_11"/>
    <property type="match status" value="1"/>
</dbReference>
<dbReference type="Gene3D" id="3.40.50.150">
    <property type="entry name" value="Vaccinia Virus protein VP39"/>
    <property type="match status" value="1"/>
</dbReference>
<evidence type="ECO:0000313" key="3">
    <source>
        <dbReference type="Proteomes" id="UP000638462"/>
    </source>
</evidence>
<dbReference type="InterPro" id="IPR029063">
    <property type="entry name" value="SAM-dependent_MTases_sf"/>
</dbReference>
<dbReference type="CDD" id="cd02440">
    <property type="entry name" value="AdoMet_MTases"/>
    <property type="match status" value="1"/>
</dbReference>